<gene>
    <name evidence="2" type="ORF">B5P24_09100</name>
</gene>
<dbReference type="Proteomes" id="UP000215316">
    <property type="component" value="Unassembled WGS sequence"/>
</dbReference>
<sequence length="285" mass="31410">MALVLYGISLGGQSSFDNADHRARVRRSMGVVGLLVAMAAMVLAVFAIGAACVDAMARPSLVVVLPMTVICWALGIEVGRFNVADRDTQLLRARSDLARIQIQLRGLLHRSRRRAFVYLAIAAHVAPLAIASAAVFDAAPSVRMFNFAFSFLAAFLNLSFLAHASAASLVASPRIRRVGARAGFYGMYAVLAALFSLCLFVAQPEAPPVWTLAFTSALALLLPTLFHKIFMPESRLRELSLSTALARICFNDLMQAERRAAERIREIEVREREERSTMRTLRFRR</sequence>
<feature type="transmembrane region" description="Helical" evidence="1">
    <location>
        <begin position="31"/>
        <end position="51"/>
    </location>
</feature>
<reference evidence="2" key="1">
    <citation type="submission" date="2017-08" db="EMBL/GenBank/DDBJ databases">
        <title>Genomes of multiple Clavibacter strains from different subspecies.</title>
        <authorList>
            <person name="Yuan X.-K."/>
            <person name="Li X.-S."/>
            <person name="Nie J."/>
            <person name="De Boer S.H."/>
        </authorList>
    </citation>
    <scope>NUCLEOTIDE SEQUENCE [LARGE SCALE GENOMIC DNA]</scope>
    <source>
        <strain evidence="2">ATCC 33566</strain>
    </source>
</reference>
<keyword evidence="1" id="KW-0812">Transmembrane</keyword>
<protein>
    <submittedName>
        <fullName evidence="2">Uncharacterized protein</fullName>
    </submittedName>
</protein>
<name>A0A225CL63_9MICO</name>
<feature type="transmembrane region" description="Helical" evidence="1">
    <location>
        <begin position="209"/>
        <end position="230"/>
    </location>
</feature>
<feature type="transmembrane region" description="Helical" evidence="1">
    <location>
        <begin position="115"/>
        <end position="136"/>
    </location>
</feature>
<dbReference type="AlphaFoldDB" id="A0A225CL63"/>
<organism evidence="2 3">
    <name type="scientific">Clavibacter tessellarius</name>
    <dbReference type="NCBI Taxonomy" id="31965"/>
    <lineage>
        <taxon>Bacteria</taxon>
        <taxon>Bacillati</taxon>
        <taxon>Actinomycetota</taxon>
        <taxon>Actinomycetes</taxon>
        <taxon>Micrococcales</taxon>
        <taxon>Microbacteriaceae</taxon>
        <taxon>Clavibacter</taxon>
    </lineage>
</organism>
<feature type="transmembrane region" description="Helical" evidence="1">
    <location>
        <begin position="148"/>
        <end position="170"/>
    </location>
</feature>
<evidence type="ECO:0000256" key="1">
    <source>
        <dbReference type="SAM" id="Phobius"/>
    </source>
</evidence>
<keyword evidence="1" id="KW-1133">Transmembrane helix</keyword>
<evidence type="ECO:0000313" key="2">
    <source>
        <dbReference type="EMBL" id="OQJ63136.1"/>
    </source>
</evidence>
<proteinExistence type="predicted"/>
<feature type="transmembrane region" description="Helical" evidence="1">
    <location>
        <begin position="182"/>
        <end position="203"/>
    </location>
</feature>
<comment type="caution">
    <text evidence="2">The sequence shown here is derived from an EMBL/GenBank/DDBJ whole genome shotgun (WGS) entry which is preliminary data.</text>
</comment>
<feature type="transmembrane region" description="Helical" evidence="1">
    <location>
        <begin position="57"/>
        <end position="76"/>
    </location>
</feature>
<keyword evidence="3" id="KW-1185">Reference proteome</keyword>
<evidence type="ECO:0000313" key="3">
    <source>
        <dbReference type="Proteomes" id="UP000215316"/>
    </source>
</evidence>
<keyword evidence="1" id="KW-0472">Membrane</keyword>
<dbReference type="EMBL" id="MZMQ01000001">
    <property type="protein sequence ID" value="OQJ63136.1"/>
    <property type="molecule type" value="Genomic_DNA"/>
</dbReference>
<accession>A0A225CL63</accession>